<sequence>MLTLFKPWQCPCNLLESHLNWSTAFESYQFSDSIVALIDNFTVEMECKDAR</sequence>
<keyword evidence="2" id="KW-1185">Reference proteome</keyword>
<reference evidence="1 2" key="1">
    <citation type="submission" date="2014-04" db="EMBL/GenBank/DDBJ databases">
        <authorList>
            <consortium name="DOE Joint Genome Institute"/>
            <person name="Kuo A."/>
            <person name="Kohler A."/>
            <person name="Costa M.D."/>
            <person name="Nagy L.G."/>
            <person name="Floudas D."/>
            <person name="Copeland A."/>
            <person name="Barry K.W."/>
            <person name="Cichocki N."/>
            <person name="Veneault-Fourrey C."/>
            <person name="LaButti K."/>
            <person name="Lindquist E.A."/>
            <person name="Lipzen A."/>
            <person name="Lundell T."/>
            <person name="Morin E."/>
            <person name="Murat C."/>
            <person name="Sun H."/>
            <person name="Tunlid A."/>
            <person name="Henrissat B."/>
            <person name="Grigoriev I.V."/>
            <person name="Hibbett D.S."/>
            <person name="Martin F."/>
            <person name="Nordberg H.P."/>
            <person name="Cantor M.N."/>
            <person name="Hua S.X."/>
        </authorList>
    </citation>
    <scope>NUCLEOTIDE SEQUENCE [LARGE SCALE GENOMIC DNA]</scope>
    <source>
        <strain evidence="1 2">Marx 270</strain>
    </source>
</reference>
<dbReference type="HOGENOM" id="CLU_180476_2_0_1"/>
<evidence type="ECO:0000313" key="1">
    <source>
        <dbReference type="EMBL" id="KIN94258.1"/>
    </source>
</evidence>
<feature type="non-terminal residue" evidence="1">
    <location>
        <position position="51"/>
    </location>
</feature>
<gene>
    <name evidence="1" type="ORF">M404DRAFT_70540</name>
</gene>
<dbReference type="OrthoDB" id="3050185at2759"/>
<organism evidence="1 2">
    <name type="scientific">Pisolithus tinctorius Marx 270</name>
    <dbReference type="NCBI Taxonomy" id="870435"/>
    <lineage>
        <taxon>Eukaryota</taxon>
        <taxon>Fungi</taxon>
        <taxon>Dikarya</taxon>
        <taxon>Basidiomycota</taxon>
        <taxon>Agaricomycotina</taxon>
        <taxon>Agaricomycetes</taxon>
        <taxon>Agaricomycetidae</taxon>
        <taxon>Boletales</taxon>
        <taxon>Sclerodermatineae</taxon>
        <taxon>Pisolithaceae</taxon>
        <taxon>Pisolithus</taxon>
    </lineage>
</organism>
<reference evidence="2" key="2">
    <citation type="submission" date="2015-01" db="EMBL/GenBank/DDBJ databases">
        <title>Evolutionary Origins and Diversification of the Mycorrhizal Mutualists.</title>
        <authorList>
            <consortium name="DOE Joint Genome Institute"/>
            <consortium name="Mycorrhizal Genomics Consortium"/>
            <person name="Kohler A."/>
            <person name="Kuo A."/>
            <person name="Nagy L.G."/>
            <person name="Floudas D."/>
            <person name="Copeland A."/>
            <person name="Barry K.W."/>
            <person name="Cichocki N."/>
            <person name="Veneault-Fourrey C."/>
            <person name="LaButti K."/>
            <person name="Lindquist E.A."/>
            <person name="Lipzen A."/>
            <person name="Lundell T."/>
            <person name="Morin E."/>
            <person name="Murat C."/>
            <person name="Riley R."/>
            <person name="Ohm R."/>
            <person name="Sun H."/>
            <person name="Tunlid A."/>
            <person name="Henrissat B."/>
            <person name="Grigoriev I.V."/>
            <person name="Hibbett D.S."/>
            <person name="Martin F."/>
        </authorList>
    </citation>
    <scope>NUCLEOTIDE SEQUENCE [LARGE SCALE GENOMIC DNA]</scope>
    <source>
        <strain evidence="2">Marx 270</strain>
    </source>
</reference>
<evidence type="ECO:0000313" key="2">
    <source>
        <dbReference type="Proteomes" id="UP000054217"/>
    </source>
</evidence>
<proteinExistence type="predicted"/>
<name>A0A0C3NFH4_PISTI</name>
<dbReference type="InParanoid" id="A0A0C3NFH4"/>
<dbReference type="Proteomes" id="UP000054217">
    <property type="component" value="Unassembled WGS sequence"/>
</dbReference>
<dbReference type="EMBL" id="KN832107">
    <property type="protein sequence ID" value="KIN94258.1"/>
    <property type="molecule type" value="Genomic_DNA"/>
</dbReference>
<accession>A0A0C3NFH4</accession>
<dbReference type="AlphaFoldDB" id="A0A0C3NFH4"/>
<protein>
    <submittedName>
        <fullName evidence="1">Uncharacterized protein</fullName>
    </submittedName>
</protein>